<feature type="transmembrane region" description="Helical" evidence="11">
    <location>
        <begin position="887"/>
        <end position="906"/>
    </location>
</feature>
<dbReference type="AlphaFoldDB" id="A0A292PUS3"/>
<keyword evidence="3" id="KW-1003">Cell membrane</keyword>
<organism evidence="13 14">
    <name type="scientific">Tuber aestivum</name>
    <name type="common">summer truffle</name>
    <dbReference type="NCBI Taxonomy" id="59557"/>
    <lineage>
        <taxon>Eukaryota</taxon>
        <taxon>Fungi</taxon>
        <taxon>Dikarya</taxon>
        <taxon>Ascomycota</taxon>
        <taxon>Pezizomycotina</taxon>
        <taxon>Pezizomycetes</taxon>
        <taxon>Pezizales</taxon>
        <taxon>Tuberaceae</taxon>
        <taxon>Tuber</taxon>
    </lineage>
</organism>
<dbReference type="Pfam" id="PF08407">
    <property type="entry name" value="Chitin_synth_1N"/>
    <property type="match status" value="1"/>
</dbReference>
<keyword evidence="4" id="KW-0328">Glycosyltransferase</keyword>
<evidence type="ECO:0000256" key="4">
    <source>
        <dbReference type="ARBA" id="ARBA00022676"/>
    </source>
</evidence>
<reference evidence="13" key="1">
    <citation type="submission" date="2015-10" db="EMBL/GenBank/DDBJ databases">
        <authorList>
            <person name="Regsiter A."/>
            <person name="william w."/>
        </authorList>
    </citation>
    <scope>NUCLEOTIDE SEQUENCE</scope>
    <source>
        <strain evidence="13">Montdore</strain>
    </source>
</reference>
<gene>
    <name evidence="13" type="ORF">GSTUAT00005422001</name>
</gene>
<dbReference type="CDD" id="cd04190">
    <property type="entry name" value="Chitin_synth_C"/>
    <property type="match status" value="1"/>
</dbReference>
<proteinExistence type="predicted"/>
<feature type="transmembrane region" description="Helical" evidence="11">
    <location>
        <begin position="708"/>
        <end position="732"/>
    </location>
</feature>
<dbReference type="GO" id="GO:0006031">
    <property type="term" value="P:chitin biosynthetic process"/>
    <property type="evidence" value="ECO:0007669"/>
    <property type="project" value="TreeGrafter"/>
</dbReference>
<feature type="compositionally biased region" description="Low complexity" evidence="10">
    <location>
        <begin position="192"/>
        <end position="203"/>
    </location>
</feature>
<evidence type="ECO:0000256" key="11">
    <source>
        <dbReference type="SAM" id="Phobius"/>
    </source>
</evidence>
<feature type="domain" description="Chitin synthase N-terminal" evidence="12">
    <location>
        <begin position="213"/>
        <end position="284"/>
    </location>
</feature>
<evidence type="ECO:0000256" key="8">
    <source>
        <dbReference type="ARBA" id="ARBA00023136"/>
    </source>
</evidence>
<keyword evidence="5" id="KW-0808">Transferase</keyword>
<feature type="transmembrane region" description="Helical" evidence="11">
    <location>
        <begin position="926"/>
        <end position="951"/>
    </location>
</feature>
<evidence type="ECO:0000256" key="7">
    <source>
        <dbReference type="ARBA" id="ARBA00022989"/>
    </source>
</evidence>
<dbReference type="InterPro" id="IPR013616">
    <property type="entry name" value="Chitin_synth_N"/>
</dbReference>
<evidence type="ECO:0000313" key="13">
    <source>
        <dbReference type="EMBL" id="CUS10455.1"/>
    </source>
</evidence>
<evidence type="ECO:0000256" key="3">
    <source>
        <dbReference type="ARBA" id="ARBA00022475"/>
    </source>
</evidence>
<dbReference type="EMBL" id="LN891047">
    <property type="protein sequence ID" value="CUS10455.1"/>
    <property type="molecule type" value="Genomic_DNA"/>
</dbReference>
<feature type="transmembrane region" description="Helical" evidence="11">
    <location>
        <begin position="677"/>
        <end position="696"/>
    </location>
</feature>
<feature type="compositionally biased region" description="Basic and acidic residues" evidence="10">
    <location>
        <begin position="166"/>
        <end position="185"/>
    </location>
</feature>
<dbReference type="GO" id="GO:0005886">
    <property type="term" value="C:plasma membrane"/>
    <property type="evidence" value="ECO:0007669"/>
    <property type="project" value="UniProtKB-SubCell"/>
</dbReference>
<feature type="transmembrane region" description="Helical" evidence="11">
    <location>
        <begin position="760"/>
        <end position="779"/>
    </location>
</feature>
<dbReference type="GO" id="GO:0030428">
    <property type="term" value="C:cell septum"/>
    <property type="evidence" value="ECO:0007669"/>
    <property type="project" value="TreeGrafter"/>
</dbReference>
<dbReference type="Pfam" id="PF01644">
    <property type="entry name" value="Chitin_synth_1"/>
    <property type="match status" value="1"/>
</dbReference>
<feature type="transmembrane region" description="Helical" evidence="11">
    <location>
        <begin position="602"/>
        <end position="621"/>
    </location>
</feature>
<keyword evidence="7 11" id="KW-1133">Transmembrane helix</keyword>
<keyword evidence="14" id="KW-1185">Reference proteome</keyword>
<evidence type="ECO:0000259" key="12">
    <source>
        <dbReference type="Pfam" id="PF08407"/>
    </source>
</evidence>
<dbReference type="InterPro" id="IPR004835">
    <property type="entry name" value="Chitin_synth"/>
</dbReference>
<keyword evidence="8 11" id="KW-0472">Membrane</keyword>
<evidence type="ECO:0000256" key="2">
    <source>
        <dbReference type="ARBA" id="ARBA00012543"/>
    </source>
</evidence>
<keyword evidence="6 11" id="KW-0812">Transmembrane</keyword>
<evidence type="ECO:0000256" key="6">
    <source>
        <dbReference type="ARBA" id="ARBA00022692"/>
    </source>
</evidence>
<dbReference type="PANTHER" id="PTHR22914">
    <property type="entry name" value="CHITIN SYNTHASE"/>
    <property type="match status" value="1"/>
</dbReference>
<dbReference type="PANTHER" id="PTHR22914:SF9">
    <property type="entry name" value="CHITIN SYNTHASE 1"/>
    <property type="match status" value="1"/>
</dbReference>
<evidence type="ECO:0000256" key="5">
    <source>
        <dbReference type="ARBA" id="ARBA00022679"/>
    </source>
</evidence>
<sequence>MAGRNSEAYSRLDFNGPIHHHDSDSDDETGPLEQQQQHRQPHIPVAATPPTMDPRYRTPSPAHPLAGYQREEAPYRPQRQNTGGYPAGTAHMPDDTLTYQPSYSVTGLEHSYNTAPPGPPSRTGHRQSINYSQGLYPEDQRDNYSTDPYQPHPSDDSYPLTQYTTYHDEDDRRPILEPESPHRAPGDASYFPRSIPSPVSSTPTPGPGLRRWKTVKKVELFRGNLVLDCPVPNKLLKVLDVDPSKSEREFTHMRYSAATCDPSEFVNEKFTLRQQLFQKPRHTELFIVVTMYNEDEILFARTMAGVFKNIHYLSSRSRSQTWGTDAWKKVVVCVVSDGRGKINPRTRSVLAGMGCYQEGIAKQKVNDKDVTAHIYEYTTKIGIDLKGDMVKLIPNGKQGPVQMLFCLKERNQKKINSHRWFFQAFGQVLDPNVCILIDAGTRPGGSSIYHLWKAFDINPRCAGACGEIKAMLGPGGKYLLNPLVATQNFEYKMSNILDKPLESVFGFISVLPGAFSAYRYTALQNDAQGEGPLEKYFKGEKMHGGDAGIFTANMYLAEDRILCFELVAKRKANWVLQYVKSSNAETDVPDEMSELILQRRRWLNGSFFAAVYALVHMFDIWRSDHSLARKMMFHVEFFYQTIFMLFSWFAIGNFFLVFRILTVSLADPVLGFPPGNVLSIVFEWLYLGTLLTCFVLSLGNTPQGTKKLYMSIVVFWAVLMLYLLFAAVFISVKSVTKELADNGGKFSASSIFQNQLFRDLLISLSSTYLLYFVASFMFFEPWHMFTSFVQYLLLSPSYINVLNVYAFCNTHDISWGTKGPDVPPPIKNGAVKAVDGKADMNVPTDDKDLDEQYEAEMKVLSEKFVAEPEKPSESQVQKDYYAGVRSCVVLVWMFSNFALAATILNSAGLDRVSLDDEKSEQERSKIYLAVVLWSVAGLSAFRFLGATWFLIIRMVSTLFFFSSFFWIWCWFANLGLVPRCIISLFDYPNCPDRGRARQAGGETMLYC</sequence>
<dbReference type="Proteomes" id="UP001412239">
    <property type="component" value="Unassembled WGS sequence"/>
</dbReference>
<evidence type="ECO:0000313" key="14">
    <source>
        <dbReference type="Proteomes" id="UP001412239"/>
    </source>
</evidence>
<accession>A0A292PUS3</accession>
<protein>
    <recommendedName>
        <fullName evidence="2">chitin synthase</fullName>
        <ecNumber evidence="2">2.4.1.16</ecNumber>
    </recommendedName>
</protein>
<evidence type="ECO:0000256" key="1">
    <source>
        <dbReference type="ARBA" id="ARBA00004651"/>
    </source>
</evidence>
<comment type="subcellular location">
    <subcellularLocation>
        <location evidence="1">Cell membrane</location>
        <topology evidence="1">Multi-pass membrane protein</topology>
    </subcellularLocation>
</comment>
<dbReference type="GO" id="GO:0071555">
    <property type="term" value="P:cell wall organization"/>
    <property type="evidence" value="ECO:0007669"/>
    <property type="project" value="UniProtKB-KW"/>
</dbReference>
<dbReference type="GO" id="GO:0004100">
    <property type="term" value="F:chitin synthase activity"/>
    <property type="evidence" value="ECO:0007669"/>
    <property type="project" value="UniProtKB-EC"/>
</dbReference>
<feature type="region of interest" description="Disordered" evidence="10">
    <location>
        <begin position="1"/>
        <end position="208"/>
    </location>
</feature>
<keyword evidence="9" id="KW-0961">Cell wall biogenesis/degradation</keyword>
<name>A0A292PUS3_9PEZI</name>
<dbReference type="InterPro" id="IPR029044">
    <property type="entry name" value="Nucleotide-diphossugar_trans"/>
</dbReference>
<evidence type="ECO:0000256" key="9">
    <source>
        <dbReference type="ARBA" id="ARBA00023316"/>
    </source>
</evidence>
<feature type="transmembrane region" description="Helical" evidence="11">
    <location>
        <begin position="642"/>
        <end position="665"/>
    </location>
</feature>
<dbReference type="SUPFAM" id="SSF53448">
    <property type="entry name" value="Nucleotide-diphospho-sugar transferases"/>
    <property type="match status" value="1"/>
</dbReference>
<dbReference type="EC" id="2.4.1.16" evidence="2"/>
<evidence type="ECO:0000256" key="10">
    <source>
        <dbReference type="SAM" id="MobiDB-lite"/>
    </source>
</evidence>
<feature type="transmembrane region" description="Helical" evidence="11">
    <location>
        <begin position="958"/>
        <end position="977"/>
    </location>
</feature>